<name>A0A6M9Q0S6_9BURK</name>
<proteinExistence type="predicted"/>
<evidence type="ECO:0000313" key="1">
    <source>
        <dbReference type="EMBL" id="QKM61793.1"/>
    </source>
</evidence>
<accession>A0A6M9Q0S6</accession>
<dbReference type="Proteomes" id="UP000500806">
    <property type="component" value="Chromosome"/>
</dbReference>
<organism evidence="1 2">
    <name type="scientific">Polynucleobacter antarcticus</name>
    <dbReference type="NCBI Taxonomy" id="1743162"/>
    <lineage>
        <taxon>Bacteria</taxon>
        <taxon>Pseudomonadati</taxon>
        <taxon>Pseudomonadota</taxon>
        <taxon>Betaproteobacteria</taxon>
        <taxon>Burkholderiales</taxon>
        <taxon>Burkholderiaceae</taxon>
        <taxon>Polynucleobacter</taxon>
    </lineage>
</organism>
<reference evidence="1 2" key="1">
    <citation type="submission" date="2018-04" db="EMBL/GenBank/DDBJ databases">
        <title>Polynucleobacter sp. LimPoW16 genome.</title>
        <authorList>
            <person name="Hahn M.W."/>
        </authorList>
    </citation>
    <scope>NUCLEOTIDE SEQUENCE [LARGE SCALE GENOMIC DNA]</scope>
    <source>
        <strain evidence="1 2">LimPoW16</strain>
    </source>
</reference>
<evidence type="ECO:0000313" key="2">
    <source>
        <dbReference type="Proteomes" id="UP000500806"/>
    </source>
</evidence>
<protein>
    <submittedName>
        <fullName evidence="1">Uncharacterized protein</fullName>
    </submittedName>
</protein>
<dbReference type="EMBL" id="CP028941">
    <property type="protein sequence ID" value="QKM61793.1"/>
    <property type="molecule type" value="Genomic_DNA"/>
</dbReference>
<gene>
    <name evidence="1" type="ORF">DCO16_01060</name>
</gene>
<dbReference type="RefSeq" id="WP_173941947.1">
    <property type="nucleotide sequence ID" value="NZ_CP028941.1"/>
</dbReference>
<dbReference type="AlphaFoldDB" id="A0A6M9Q0S6"/>
<dbReference type="KEGG" id="pani:DCO16_01060"/>
<sequence>MDSFKSQQNQTQIRKPLSKGAWITLSIFSSKFKKPFPFGVTAFFPRFISVQHLVSSRAPMNGSLVFSNMLQSKAEMNGRVFLIGSLY</sequence>
<keyword evidence="2" id="KW-1185">Reference proteome</keyword>